<dbReference type="Pfam" id="PF08518">
    <property type="entry name" value="GIT_SHD"/>
    <property type="match status" value="2"/>
</dbReference>
<dbReference type="SMART" id="SM00555">
    <property type="entry name" value="GIT"/>
    <property type="match status" value="2"/>
</dbReference>
<evidence type="ECO:0000256" key="3">
    <source>
        <dbReference type="ARBA" id="ARBA00022737"/>
    </source>
</evidence>
<dbReference type="SMART" id="SM00105">
    <property type="entry name" value="ArfGap"/>
    <property type="match status" value="1"/>
</dbReference>
<evidence type="ECO:0000256" key="10">
    <source>
        <dbReference type="SAM" id="MobiDB-lite"/>
    </source>
</evidence>
<evidence type="ECO:0000256" key="8">
    <source>
        <dbReference type="PROSITE-ProRule" id="PRU00023"/>
    </source>
</evidence>
<evidence type="ECO:0000256" key="7">
    <source>
        <dbReference type="ARBA" id="ARBA00023054"/>
    </source>
</evidence>
<dbReference type="GO" id="GO:0007420">
    <property type="term" value="P:brain development"/>
    <property type="evidence" value="ECO:0007669"/>
    <property type="project" value="InterPro"/>
</dbReference>
<dbReference type="InterPro" id="IPR013724">
    <property type="entry name" value="GIT_SHD"/>
</dbReference>
<evidence type="ECO:0000256" key="6">
    <source>
        <dbReference type="ARBA" id="ARBA00023043"/>
    </source>
</evidence>
<sequence length="739" mass="82091">MSKRVRSREVCADCSAPEPRWASVNRGVLICDECCSIHRGLGRHSSQVRHLTHSPWPSSQLQMVQTLYGNGANSIWEHSLLDPSSSVSGKRKANPQDRVHPNKTEFIKAKYQMLVYVHRMPCREDDSVTAKDLSKQLHSSVRTGNLETCLRLLSLGAQANFFHPEKGNTPLHIAAKAGQMLQAELLAVYGADPGALDSSGKTPIDCARQAGHQELAERLVEIQYELTDRLTFYLCGRRPDHRNGQHFIIPQIADSSLDLSEFAKAAKKKLQSLSNHQFEELAMDVYDEVDRRETDAVWLVTQNHSTLVTDTTVVPFLPVNPEYSSTRNQGRQKLARFSAHEFATLVIDILTDAKRRQWGNSCDSPKESVELILQGIDSRHNSDSQDNDQPDYDSVASDEDPVQEATCGDSSNDRRTKSSESSDLSDGPITVHEFMEVKSALTASEAKIQQLLKVNCHLSEELRSMQSKLNSLQTENTTLRWQPPSGPQQHLQGPFGRHPPRGGRAMSMYETGSSPRQYLHRVETARHEDGVVLQPFPTNIGRGPLGTAASSLPTFPSSLSWSWDERSRRGCSLEGQSMMLESDYDTTPDHSELEETGSPRPASEAVEAREEGEEDAALPCTEDVICKTEQITKNIQELLRAAQETKHESFLPCSEKICVAVKEMAALFPKRPSSETVRGSLCLLTSSASRLHGECQKAAELNPCPSDIQLVTQQVIQCAYDIAKAAKQLVTVTTKENNN</sequence>
<organism evidence="12 13">
    <name type="scientific">Cottoperca gobio</name>
    <name type="common">Frogmouth</name>
    <name type="synonym">Aphritis gobio</name>
    <dbReference type="NCBI Taxonomy" id="56716"/>
    <lineage>
        <taxon>Eukaryota</taxon>
        <taxon>Metazoa</taxon>
        <taxon>Chordata</taxon>
        <taxon>Craniata</taxon>
        <taxon>Vertebrata</taxon>
        <taxon>Euteleostomi</taxon>
        <taxon>Actinopterygii</taxon>
        <taxon>Neopterygii</taxon>
        <taxon>Teleostei</taxon>
        <taxon>Neoteleostei</taxon>
        <taxon>Acanthomorphata</taxon>
        <taxon>Eupercaria</taxon>
        <taxon>Perciformes</taxon>
        <taxon>Notothenioidei</taxon>
        <taxon>Bovichtidae</taxon>
        <taxon>Cottoperca</taxon>
    </lineage>
</organism>
<keyword evidence="2" id="KW-0479">Metal-binding</keyword>
<evidence type="ECO:0000256" key="4">
    <source>
        <dbReference type="ARBA" id="ARBA00022771"/>
    </source>
</evidence>
<dbReference type="InterPro" id="IPR038508">
    <property type="entry name" value="ArfGAP_dom_sf"/>
</dbReference>
<feature type="domain" description="Arf-GAP" evidence="11">
    <location>
        <begin position="1"/>
        <end position="124"/>
    </location>
</feature>
<dbReference type="PANTHER" id="PTHR46097">
    <property type="entry name" value="G PROTEIN-COUPLED RECEPTOR KINASE INTERACTING ARFGAP"/>
    <property type="match status" value="1"/>
</dbReference>
<evidence type="ECO:0000259" key="11">
    <source>
        <dbReference type="PROSITE" id="PS50115"/>
    </source>
</evidence>
<dbReference type="Gene3D" id="1.10.220.150">
    <property type="entry name" value="Arf GTPase activating protein"/>
    <property type="match status" value="1"/>
</dbReference>
<dbReference type="SMART" id="SM00248">
    <property type="entry name" value="ANK"/>
    <property type="match status" value="3"/>
</dbReference>
<dbReference type="PANTHER" id="PTHR46097:SF2">
    <property type="entry name" value="G PROTEIN-COUPLED RECEPTOR KINASE INTERACTING ARFGAP 2 ISOFORM X1"/>
    <property type="match status" value="1"/>
</dbReference>
<gene>
    <name evidence="13" type="primary">git2b</name>
</gene>
<dbReference type="GO" id="GO:0032012">
    <property type="term" value="P:regulation of ARF protein signal transduction"/>
    <property type="evidence" value="ECO:0007669"/>
    <property type="project" value="InterPro"/>
</dbReference>
<dbReference type="PROSITE" id="PS50088">
    <property type="entry name" value="ANK_REPEAT"/>
    <property type="match status" value="1"/>
</dbReference>
<dbReference type="PROSITE" id="PS50115">
    <property type="entry name" value="ARFGAP"/>
    <property type="match status" value="1"/>
</dbReference>
<dbReference type="Pfam" id="PF12796">
    <property type="entry name" value="Ank_2"/>
    <property type="match status" value="1"/>
</dbReference>
<dbReference type="InterPro" id="IPR047161">
    <property type="entry name" value="GIT-like"/>
</dbReference>
<dbReference type="RefSeq" id="XP_029300281.1">
    <property type="nucleotide sequence ID" value="XM_029444421.1"/>
</dbReference>
<feature type="region of interest" description="Disordered" evidence="10">
    <location>
        <begin position="582"/>
        <end position="616"/>
    </location>
</feature>
<accession>A0A6J2QRC2</accession>
<evidence type="ECO:0000256" key="5">
    <source>
        <dbReference type="ARBA" id="ARBA00022833"/>
    </source>
</evidence>
<dbReference type="FunFam" id="1.25.40.20:FF:000013">
    <property type="entry name" value="ARF GTPase-activating protein GIT1 isoform 1"/>
    <property type="match status" value="1"/>
</dbReference>
<name>A0A6J2QRC2_COTGO</name>
<reference evidence="13" key="1">
    <citation type="submission" date="2025-08" db="UniProtKB">
        <authorList>
            <consortium name="RefSeq"/>
        </authorList>
    </citation>
    <scope>IDENTIFICATION</scope>
</reference>
<feature type="region of interest" description="Disordered" evidence="10">
    <location>
        <begin position="378"/>
        <end position="429"/>
    </location>
</feature>
<evidence type="ECO:0000256" key="9">
    <source>
        <dbReference type="PROSITE-ProRule" id="PRU00288"/>
    </source>
</evidence>
<dbReference type="GO" id="GO:0008277">
    <property type="term" value="P:regulation of G protein-coupled receptor signaling pathway"/>
    <property type="evidence" value="ECO:0007669"/>
    <property type="project" value="TreeGrafter"/>
</dbReference>
<dbReference type="GO" id="GO:0005096">
    <property type="term" value="F:GTPase activator activity"/>
    <property type="evidence" value="ECO:0007669"/>
    <property type="project" value="UniProtKB-KW"/>
</dbReference>
<dbReference type="GO" id="GO:0031267">
    <property type="term" value="F:small GTPase binding"/>
    <property type="evidence" value="ECO:0007669"/>
    <property type="project" value="TreeGrafter"/>
</dbReference>
<dbReference type="Pfam" id="PF16559">
    <property type="entry name" value="GIT_CC"/>
    <property type="match status" value="1"/>
</dbReference>
<dbReference type="Gene3D" id="1.20.5.170">
    <property type="match status" value="1"/>
</dbReference>
<dbReference type="PRINTS" id="PR00405">
    <property type="entry name" value="REVINTRACTNG"/>
</dbReference>
<keyword evidence="1" id="KW-0343">GTPase activation</keyword>
<dbReference type="Pfam" id="PF01412">
    <property type="entry name" value="ArfGap"/>
    <property type="match status" value="1"/>
</dbReference>
<keyword evidence="6 8" id="KW-0040">ANK repeat</keyword>
<dbReference type="InterPro" id="IPR036770">
    <property type="entry name" value="Ankyrin_rpt-contain_sf"/>
</dbReference>
<dbReference type="CTD" id="567190"/>
<dbReference type="GeneID" id="115016579"/>
<keyword evidence="7" id="KW-0175">Coiled coil</keyword>
<evidence type="ECO:0000256" key="1">
    <source>
        <dbReference type="ARBA" id="ARBA00022468"/>
    </source>
</evidence>
<keyword evidence="12" id="KW-1185">Reference proteome</keyword>
<dbReference type="PROSITE" id="PS50297">
    <property type="entry name" value="ANK_REP_REGION"/>
    <property type="match status" value="1"/>
</dbReference>
<dbReference type="InterPro" id="IPR002110">
    <property type="entry name" value="Ankyrin_rpt"/>
</dbReference>
<feature type="repeat" description="ANK" evidence="8">
    <location>
        <begin position="166"/>
        <end position="198"/>
    </location>
</feature>
<dbReference type="Gene3D" id="1.20.120.330">
    <property type="entry name" value="Nucleotidyltransferases domain 2"/>
    <property type="match status" value="1"/>
</dbReference>
<dbReference type="GO" id="GO:0008270">
    <property type="term" value="F:zinc ion binding"/>
    <property type="evidence" value="ECO:0007669"/>
    <property type="project" value="UniProtKB-KW"/>
</dbReference>
<dbReference type="AlphaFoldDB" id="A0A6J2QRC2"/>
<evidence type="ECO:0000313" key="13">
    <source>
        <dbReference type="RefSeq" id="XP_029300281.1"/>
    </source>
</evidence>
<dbReference type="InterPro" id="IPR022018">
    <property type="entry name" value="GIT1_C"/>
</dbReference>
<dbReference type="InterPro" id="IPR032352">
    <property type="entry name" value="GIT1/2_CC"/>
</dbReference>
<evidence type="ECO:0000313" key="12">
    <source>
        <dbReference type="Proteomes" id="UP000504630"/>
    </source>
</evidence>
<dbReference type="SUPFAM" id="SSF48403">
    <property type="entry name" value="Ankyrin repeat"/>
    <property type="match status" value="1"/>
</dbReference>
<proteinExistence type="predicted"/>
<dbReference type="Proteomes" id="UP000504630">
    <property type="component" value="Chromosome 12"/>
</dbReference>
<keyword evidence="5" id="KW-0862">Zinc</keyword>
<dbReference type="GO" id="GO:0036465">
    <property type="term" value="P:synaptic vesicle recycling"/>
    <property type="evidence" value="ECO:0007669"/>
    <property type="project" value="TreeGrafter"/>
</dbReference>
<dbReference type="InterPro" id="IPR001164">
    <property type="entry name" value="ArfGAP_dom"/>
</dbReference>
<dbReference type="FunFam" id="1.10.220.150:FF:000003">
    <property type="entry name" value="ARF GTPase-activating protein GIT2 isoform 1"/>
    <property type="match status" value="1"/>
</dbReference>
<protein>
    <submittedName>
        <fullName evidence="13">ARF GTPase-activating protein GIT2b isoform X3</fullName>
    </submittedName>
</protein>
<dbReference type="Gene3D" id="1.25.40.20">
    <property type="entry name" value="Ankyrin repeat-containing domain"/>
    <property type="match status" value="1"/>
</dbReference>
<dbReference type="Pfam" id="PF12205">
    <property type="entry name" value="GIT1_C"/>
    <property type="match status" value="1"/>
</dbReference>
<keyword evidence="3" id="KW-0677">Repeat</keyword>
<keyword evidence="4 9" id="KW-0863">Zinc-finger</keyword>
<dbReference type="InterPro" id="IPR037278">
    <property type="entry name" value="ARFGAP/RecO"/>
</dbReference>
<evidence type="ECO:0000256" key="2">
    <source>
        <dbReference type="ARBA" id="ARBA00022723"/>
    </source>
</evidence>
<feature type="compositionally biased region" description="Acidic residues" evidence="10">
    <location>
        <begin position="385"/>
        <end position="402"/>
    </location>
</feature>
<feature type="compositionally biased region" description="Basic and acidic residues" evidence="10">
    <location>
        <begin position="411"/>
        <end position="420"/>
    </location>
</feature>
<dbReference type="SUPFAM" id="SSF57863">
    <property type="entry name" value="ArfGap/RecO-like zinc finger"/>
    <property type="match status" value="1"/>
</dbReference>
<dbReference type="GO" id="GO:0098793">
    <property type="term" value="C:presynapse"/>
    <property type="evidence" value="ECO:0007669"/>
    <property type="project" value="GOC"/>
</dbReference>